<accession>A0A537JH56</accession>
<dbReference type="CDD" id="cd00254">
    <property type="entry name" value="LT-like"/>
    <property type="match status" value="1"/>
</dbReference>
<dbReference type="EMBL" id="VBAO01000105">
    <property type="protein sequence ID" value="TMI82855.1"/>
    <property type="molecule type" value="Genomic_DNA"/>
</dbReference>
<gene>
    <name evidence="2" type="ORF">E6H04_03990</name>
</gene>
<dbReference type="SUPFAM" id="SSF53955">
    <property type="entry name" value="Lysozyme-like"/>
    <property type="match status" value="1"/>
</dbReference>
<dbReference type="PANTHER" id="PTHR37423">
    <property type="entry name" value="SOLUBLE LYTIC MUREIN TRANSGLYCOSYLASE-RELATED"/>
    <property type="match status" value="1"/>
</dbReference>
<dbReference type="Proteomes" id="UP000320048">
    <property type="component" value="Unassembled WGS sequence"/>
</dbReference>
<feature type="domain" description="Transglycosylase SLT" evidence="1">
    <location>
        <begin position="83"/>
        <end position="176"/>
    </location>
</feature>
<protein>
    <submittedName>
        <fullName evidence="2">Lytic transglycosylase domain-containing protein</fullName>
    </submittedName>
</protein>
<proteinExistence type="predicted"/>
<dbReference type="AlphaFoldDB" id="A0A537JH56"/>
<evidence type="ECO:0000313" key="3">
    <source>
        <dbReference type="Proteomes" id="UP000320048"/>
    </source>
</evidence>
<comment type="caution">
    <text evidence="2">The sequence shown here is derived from an EMBL/GenBank/DDBJ whole genome shotgun (WGS) entry which is preliminary data.</text>
</comment>
<sequence length="199" mass="21935">MGAVEVARGNRAAAVVWFTEALRRHPTAAEQGCAAVWLGMLGIEVDRPRWLVRTPEEYAVFMRAANPTLSQGQARWLGAAVLDAAARYHLDPRILTSVIYVESRFNHQTISSVGATGLGQLMPDTAEGLGVDPRDPLQNLYGAAWLLRLHLDAFHNLPLALAAYNAGTAAVRRWGGIPPYAETQWYVWAVLWVYDGLRT</sequence>
<dbReference type="Pfam" id="PF01464">
    <property type="entry name" value="SLT"/>
    <property type="match status" value="1"/>
</dbReference>
<evidence type="ECO:0000313" key="2">
    <source>
        <dbReference type="EMBL" id="TMI82855.1"/>
    </source>
</evidence>
<dbReference type="InterPro" id="IPR008258">
    <property type="entry name" value="Transglycosylase_SLT_dom_1"/>
</dbReference>
<dbReference type="Gene3D" id="1.10.530.10">
    <property type="match status" value="1"/>
</dbReference>
<reference evidence="2 3" key="1">
    <citation type="journal article" date="2019" name="Nat. Microbiol.">
        <title>Mediterranean grassland soil C-N compound turnover is dependent on rainfall and depth, and is mediated by genomically divergent microorganisms.</title>
        <authorList>
            <person name="Diamond S."/>
            <person name="Andeer P.F."/>
            <person name="Li Z."/>
            <person name="Crits-Christoph A."/>
            <person name="Burstein D."/>
            <person name="Anantharaman K."/>
            <person name="Lane K.R."/>
            <person name="Thomas B.C."/>
            <person name="Pan C."/>
            <person name="Northen T.R."/>
            <person name="Banfield J.F."/>
        </authorList>
    </citation>
    <scope>NUCLEOTIDE SEQUENCE [LARGE SCALE GENOMIC DNA]</scope>
    <source>
        <strain evidence="2">NP_7</strain>
    </source>
</reference>
<evidence type="ECO:0000259" key="1">
    <source>
        <dbReference type="Pfam" id="PF01464"/>
    </source>
</evidence>
<dbReference type="PANTHER" id="PTHR37423:SF2">
    <property type="entry name" value="MEMBRANE-BOUND LYTIC MUREIN TRANSGLYCOSYLASE C"/>
    <property type="match status" value="1"/>
</dbReference>
<dbReference type="InterPro" id="IPR023346">
    <property type="entry name" value="Lysozyme-like_dom_sf"/>
</dbReference>
<organism evidence="2 3">
    <name type="scientific">Candidatus Segetimicrobium genomatis</name>
    <dbReference type="NCBI Taxonomy" id="2569760"/>
    <lineage>
        <taxon>Bacteria</taxon>
        <taxon>Bacillati</taxon>
        <taxon>Candidatus Sysuimicrobiota</taxon>
        <taxon>Candidatus Sysuimicrobiia</taxon>
        <taxon>Candidatus Sysuimicrobiales</taxon>
        <taxon>Candidatus Segetimicrobiaceae</taxon>
        <taxon>Candidatus Segetimicrobium</taxon>
    </lineage>
</organism>
<name>A0A537JH56_9BACT</name>